<organism evidence="3 4">
    <name type="scientific">Myroides pelagicus</name>
    <dbReference type="NCBI Taxonomy" id="270914"/>
    <lineage>
        <taxon>Bacteria</taxon>
        <taxon>Pseudomonadati</taxon>
        <taxon>Bacteroidota</taxon>
        <taxon>Flavobacteriia</taxon>
        <taxon>Flavobacteriales</taxon>
        <taxon>Flavobacteriaceae</taxon>
        <taxon>Myroides</taxon>
    </lineage>
</organism>
<sequence length="604" mass="69282">MYLSNIKLWNFRKFGTNGELDLANPNLNLNFTKGLNVIVGENDSGKTAIIDAIKLVLKTHSYEYLRVEDKDFFQDSTRFRIQLIFKGLTTQEAKNFTEWLAWEGSDNNIECYLQLNYDVKRSNNRILPADIKAGVDDEGYLLTSEAKEYLKITYLKPLRDAENELIAKKNSRLSQILAGDPTFKGRENDHELVTIFNRLSTDLENYFKGEFVTHHDDEQGVPQEYAPQEGRAIKDKIDGYIKDFYDERHQTLFNSTTNNIKGILEKLSLYLENQTNPGLGTLNRLFMAAELLHLNKSNWTGLRLGLIEELEAHLHPQAQMQVIEAFQKQKDIQLILSTHSPNLASKLSLENLIVCNNGNAFPMGQGLTKLNPVNYKFLEKFLDTTKANLFFAKGVIFVEGWAEEILLPSLAKLIGYDLTKHGVSVVNVGNIGFEHYSKIFIRNNEPYMTIPISVITDSDIREYVKNGEELELREQNTVSRETIAKIEEISRKNDQSVEYFIAPTWTLEYALFKSTSLSDLFQSIVQTIHSNTPWDNDFQKELAQKLINRGLNKTEIAYQMADAIDQDLLLEEDIRTIQIDINNEEDTINYLIQAIKYATGNRNN</sequence>
<keyword evidence="4" id="KW-1185">Reference proteome</keyword>
<dbReference type="OrthoDB" id="9792800at2"/>
<dbReference type="Gene3D" id="3.40.50.300">
    <property type="entry name" value="P-loop containing nucleotide triphosphate hydrolases"/>
    <property type="match status" value="1"/>
</dbReference>
<proteinExistence type="predicted"/>
<evidence type="ECO:0000259" key="1">
    <source>
        <dbReference type="Pfam" id="PF13175"/>
    </source>
</evidence>
<dbReference type="InterPro" id="IPR041685">
    <property type="entry name" value="AAA_GajA/Old/RecF-like"/>
</dbReference>
<reference evidence="3 4" key="1">
    <citation type="journal article" date="2006" name="Int. J. Syst. Evol. Microbiol.">
        <title>Myroides pelagicus sp. nov., isolated from seawater in Thailand.</title>
        <authorList>
            <person name="Yoon J."/>
            <person name="Maneerat S."/>
            <person name="Kawai F."/>
            <person name="Yokota A."/>
        </authorList>
    </citation>
    <scope>NUCLEOTIDE SEQUENCE [LARGE SCALE GENOMIC DNA]</scope>
    <source>
        <strain evidence="3 4">SM1T</strain>
    </source>
</reference>
<comment type="caution">
    <text evidence="3">The sequence shown here is derived from an EMBL/GenBank/DDBJ whole genome shotgun (WGS) entry which is preliminary data.</text>
</comment>
<feature type="domain" description="OLD protein-like TOPRIM" evidence="2">
    <location>
        <begin position="390"/>
        <end position="459"/>
    </location>
</feature>
<dbReference type="RefSeq" id="WP_155036308.1">
    <property type="nucleotide sequence ID" value="NZ_JBHTIG010000063.1"/>
</dbReference>
<dbReference type="InterPro" id="IPR051396">
    <property type="entry name" value="Bact_Antivir_Def_Nuclease"/>
</dbReference>
<dbReference type="SUPFAM" id="SSF52540">
    <property type="entry name" value="P-loop containing nucleoside triphosphate hydrolases"/>
    <property type="match status" value="1"/>
</dbReference>
<evidence type="ECO:0000313" key="3">
    <source>
        <dbReference type="EMBL" id="MTH30321.1"/>
    </source>
</evidence>
<protein>
    <submittedName>
        <fullName evidence="3">AAA family ATPase</fullName>
    </submittedName>
</protein>
<feature type="domain" description="Endonuclease GajA/Old nuclease/RecF-like AAA" evidence="1">
    <location>
        <begin position="1"/>
        <end position="344"/>
    </location>
</feature>
<accession>A0A7K1GN94</accession>
<dbReference type="PANTHER" id="PTHR43581">
    <property type="entry name" value="ATP/GTP PHOSPHATASE"/>
    <property type="match status" value="1"/>
</dbReference>
<dbReference type="EMBL" id="WMJY01000023">
    <property type="protein sequence ID" value="MTH30321.1"/>
    <property type="molecule type" value="Genomic_DNA"/>
</dbReference>
<name>A0A7K1GN94_9FLAO</name>
<dbReference type="Pfam" id="PF20469">
    <property type="entry name" value="OLD-like_TOPRIM"/>
    <property type="match status" value="1"/>
</dbReference>
<dbReference type="CDD" id="cd01026">
    <property type="entry name" value="TOPRIM_OLD"/>
    <property type="match status" value="1"/>
</dbReference>
<dbReference type="AlphaFoldDB" id="A0A7K1GN94"/>
<dbReference type="InterPro" id="IPR034139">
    <property type="entry name" value="TOPRIM_OLD"/>
</dbReference>
<evidence type="ECO:0000259" key="2">
    <source>
        <dbReference type="Pfam" id="PF20469"/>
    </source>
</evidence>
<dbReference type="Pfam" id="PF13175">
    <property type="entry name" value="AAA_15"/>
    <property type="match status" value="1"/>
</dbReference>
<evidence type="ECO:0000313" key="4">
    <source>
        <dbReference type="Proteomes" id="UP000488936"/>
    </source>
</evidence>
<dbReference type="InterPro" id="IPR027417">
    <property type="entry name" value="P-loop_NTPase"/>
</dbReference>
<dbReference type="Proteomes" id="UP000488936">
    <property type="component" value="Unassembled WGS sequence"/>
</dbReference>
<gene>
    <name evidence="3" type="ORF">GJV77_10480</name>
</gene>
<dbReference type="PANTHER" id="PTHR43581:SF4">
    <property type="entry name" value="ATP_GTP PHOSPHATASE"/>
    <property type="match status" value="1"/>
</dbReference>